<dbReference type="PANTHER" id="PTHR43229:SF2">
    <property type="entry name" value="NODULATION PROTEIN J"/>
    <property type="match status" value="1"/>
</dbReference>
<keyword evidence="5" id="KW-0046">Antibiotic resistance</keyword>
<comment type="caution">
    <text evidence="8">The sequence shown here is derived from an EMBL/GenBank/DDBJ whole genome shotgun (WGS) entry which is preliminary data.</text>
</comment>
<evidence type="ECO:0000256" key="6">
    <source>
        <dbReference type="SAM" id="Phobius"/>
    </source>
</evidence>
<feature type="transmembrane region" description="Helical" evidence="6">
    <location>
        <begin position="20"/>
        <end position="39"/>
    </location>
</feature>
<dbReference type="InterPro" id="IPR013525">
    <property type="entry name" value="ABC2_TM"/>
</dbReference>
<keyword evidence="3 6" id="KW-1133">Transmembrane helix</keyword>
<evidence type="ECO:0000256" key="3">
    <source>
        <dbReference type="ARBA" id="ARBA00022989"/>
    </source>
</evidence>
<dbReference type="EMBL" id="JAATEP010000011">
    <property type="protein sequence ID" value="NJP91259.1"/>
    <property type="molecule type" value="Genomic_DNA"/>
</dbReference>
<feature type="transmembrane region" description="Helical" evidence="6">
    <location>
        <begin position="97"/>
        <end position="120"/>
    </location>
</feature>
<keyword evidence="9" id="KW-1185">Reference proteome</keyword>
<dbReference type="Pfam" id="PF01061">
    <property type="entry name" value="ABC2_membrane"/>
    <property type="match status" value="1"/>
</dbReference>
<keyword evidence="2 6" id="KW-0812">Transmembrane</keyword>
<accession>A0ABX1B4K5</accession>
<evidence type="ECO:0000256" key="5">
    <source>
        <dbReference type="ARBA" id="ARBA00023251"/>
    </source>
</evidence>
<dbReference type="PIRSF" id="PIRSF006648">
    <property type="entry name" value="DrrB"/>
    <property type="match status" value="1"/>
</dbReference>
<evidence type="ECO:0000256" key="2">
    <source>
        <dbReference type="ARBA" id="ARBA00022692"/>
    </source>
</evidence>
<dbReference type="Proteomes" id="UP000696294">
    <property type="component" value="Unassembled WGS sequence"/>
</dbReference>
<evidence type="ECO:0000313" key="9">
    <source>
        <dbReference type="Proteomes" id="UP000696294"/>
    </source>
</evidence>
<organism evidence="8 9">
    <name type="scientific">Nonomuraea composti</name>
    <dbReference type="NCBI Taxonomy" id="2720023"/>
    <lineage>
        <taxon>Bacteria</taxon>
        <taxon>Bacillati</taxon>
        <taxon>Actinomycetota</taxon>
        <taxon>Actinomycetes</taxon>
        <taxon>Streptosporangiales</taxon>
        <taxon>Streptosporangiaceae</taxon>
        <taxon>Nonomuraea</taxon>
    </lineage>
</organism>
<evidence type="ECO:0000313" key="8">
    <source>
        <dbReference type="EMBL" id="NJP91259.1"/>
    </source>
</evidence>
<name>A0ABX1B4K5_9ACTN</name>
<feature type="transmembrane region" description="Helical" evidence="6">
    <location>
        <begin position="51"/>
        <end position="76"/>
    </location>
</feature>
<dbReference type="PANTHER" id="PTHR43229">
    <property type="entry name" value="NODULATION PROTEIN J"/>
    <property type="match status" value="1"/>
</dbReference>
<sequence length="245" mass="25765">MLLTFARAEALRTLRNRRYLIFVVAFPVLLYLINANIYGSRSDGSGVGYNVVLMVSMAAYGALAASMMSSAVPLATERQTGWLRQIQITPLPSWAVVAAKLGSSMALVLPSLLLVGLVAIVQQGVSLPPERWAELLVALWLGVVPFVALGLALGSALSAEAAQPAAMICMFALTIAGGLWFPPELFGSGMKAVAELTPSYHYASIGWSLAGGHGPAMPDVLVVLAWAVVLGGAAAVLYRRATVRV</sequence>
<keyword evidence="4 6" id="KW-0472">Membrane</keyword>
<feature type="domain" description="ABC-2 type transporter transmembrane" evidence="7">
    <location>
        <begin position="4"/>
        <end position="203"/>
    </location>
</feature>
<feature type="transmembrane region" description="Helical" evidence="6">
    <location>
        <begin position="132"/>
        <end position="153"/>
    </location>
</feature>
<dbReference type="InterPro" id="IPR051784">
    <property type="entry name" value="Nod_factor_ABC_transporter"/>
</dbReference>
<gene>
    <name evidence="8" type="ORF">HCN51_17655</name>
</gene>
<dbReference type="RefSeq" id="WP_168010671.1">
    <property type="nucleotide sequence ID" value="NZ_JAATEP010000011.1"/>
</dbReference>
<evidence type="ECO:0000256" key="4">
    <source>
        <dbReference type="ARBA" id="ARBA00023136"/>
    </source>
</evidence>
<protein>
    <submittedName>
        <fullName evidence="8">ABC transporter permease</fullName>
    </submittedName>
</protein>
<evidence type="ECO:0000259" key="7">
    <source>
        <dbReference type="Pfam" id="PF01061"/>
    </source>
</evidence>
<dbReference type="InterPro" id="IPR000412">
    <property type="entry name" value="ABC_2_transport"/>
</dbReference>
<proteinExistence type="predicted"/>
<reference evidence="8 9" key="1">
    <citation type="submission" date="2020-03" db="EMBL/GenBank/DDBJ databases">
        <title>WGS of actinomycetes isolated from Thailand.</title>
        <authorList>
            <person name="Thawai C."/>
        </authorList>
    </citation>
    <scope>NUCLEOTIDE SEQUENCE [LARGE SCALE GENOMIC DNA]</scope>
    <source>
        <strain evidence="8 9">FMUSA5-5</strain>
    </source>
</reference>
<comment type="subcellular location">
    <subcellularLocation>
        <location evidence="1">Membrane</location>
        <topology evidence="1">Multi-pass membrane protein</topology>
    </subcellularLocation>
</comment>
<feature type="transmembrane region" description="Helical" evidence="6">
    <location>
        <begin position="220"/>
        <end position="238"/>
    </location>
</feature>
<feature type="transmembrane region" description="Helical" evidence="6">
    <location>
        <begin position="165"/>
        <end position="181"/>
    </location>
</feature>
<evidence type="ECO:0000256" key="1">
    <source>
        <dbReference type="ARBA" id="ARBA00004141"/>
    </source>
</evidence>